<dbReference type="Proteomes" id="UP000324748">
    <property type="component" value="Unassembled WGS sequence"/>
</dbReference>
<dbReference type="OrthoDB" id="10269079at2759"/>
<accession>A0A5B0QQV7</accession>
<keyword evidence="2" id="KW-1185">Reference proteome</keyword>
<evidence type="ECO:0000313" key="1">
    <source>
        <dbReference type="EMBL" id="KAA1115529.1"/>
    </source>
</evidence>
<name>A0A5B0QQV7_PUCGR</name>
<comment type="caution">
    <text evidence="1">The sequence shown here is derived from an EMBL/GenBank/DDBJ whole genome shotgun (WGS) entry which is preliminary data.</text>
</comment>
<dbReference type="AlphaFoldDB" id="A0A5B0QQV7"/>
<gene>
    <name evidence="1" type="ORF">PGT21_036976</name>
</gene>
<dbReference type="EMBL" id="VSWC01000014">
    <property type="protein sequence ID" value="KAA1115529.1"/>
    <property type="molecule type" value="Genomic_DNA"/>
</dbReference>
<evidence type="ECO:0000313" key="2">
    <source>
        <dbReference type="Proteomes" id="UP000324748"/>
    </source>
</evidence>
<reference evidence="1 2" key="1">
    <citation type="submission" date="2019-05" db="EMBL/GenBank/DDBJ databases">
        <title>Emergence of the Ug99 lineage of the wheat stem rust pathogen through somatic hybridization.</title>
        <authorList>
            <person name="Li F."/>
            <person name="Upadhyaya N.M."/>
            <person name="Sperschneider J."/>
            <person name="Matny O."/>
            <person name="Nguyen-Phuc H."/>
            <person name="Mago R."/>
            <person name="Raley C."/>
            <person name="Miller M.E."/>
            <person name="Silverstein K.A.T."/>
            <person name="Henningsen E."/>
            <person name="Hirsch C.D."/>
            <person name="Visser B."/>
            <person name="Pretorius Z.A."/>
            <person name="Steffenson B.J."/>
            <person name="Schwessinger B."/>
            <person name="Dodds P.N."/>
            <person name="Figueroa M."/>
        </authorList>
    </citation>
    <scope>NUCLEOTIDE SEQUENCE [LARGE SCALE GENOMIC DNA]</scope>
    <source>
        <strain evidence="1">21-0</strain>
    </source>
</reference>
<organism evidence="1 2">
    <name type="scientific">Puccinia graminis f. sp. tritici</name>
    <dbReference type="NCBI Taxonomy" id="56615"/>
    <lineage>
        <taxon>Eukaryota</taxon>
        <taxon>Fungi</taxon>
        <taxon>Dikarya</taxon>
        <taxon>Basidiomycota</taxon>
        <taxon>Pucciniomycotina</taxon>
        <taxon>Pucciniomycetes</taxon>
        <taxon>Pucciniales</taxon>
        <taxon>Pucciniaceae</taxon>
        <taxon>Puccinia</taxon>
    </lineage>
</organism>
<proteinExistence type="predicted"/>
<protein>
    <submittedName>
        <fullName evidence="1">Uncharacterized protein</fullName>
    </submittedName>
</protein>
<sequence>MIGYPEGPRRILAFRRLLHRHTIASNWRELRLQLPTDPDFIETLWRRIQIDDLKKRFGISEDPLLVQDTPRLSILGWNPGKRFLSERHDIRSTLEAVFGEHEGKKRRILNSYLLQQSYPVEWWTTALTKESGLFGLDILQF</sequence>